<name>A0A9D4ZT07_ADICA</name>
<dbReference type="NCBIfam" id="TIGR00756">
    <property type="entry name" value="PPR"/>
    <property type="match status" value="5"/>
</dbReference>
<dbReference type="PANTHER" id="PTHR47926:SF533">
    <property type="entry name" value="DYW DOMAIN-CONTAINING PROTEIN"/>
    <property type="match status" value="1"/>
</dbReference>
<dbReference type="InterPro" id="IPR046960">
    <property type="entry name" value="PPR_At4g14850-like_plant"/>
</dbReference>
<dbReference type="GO" id="GO:0003723">
    <property type="term" value="F:RNA binding"/>
    <property type="evidence" value="ECO:0007669"/>
    <property type="project" value="InterPro"/>
</dbReference>
<dbReference type="AlphaFoldDB" id="A0A9D4ZT07"/>
<comment type="caution">
    <text evidence="3">The sequence shown here is derived from an EMBL/GenBank/DDBJ whole genome shotgun (WGS) entry which is preliminary data.</text>
</comment>
<dbReference type="InterPro" id="IPR011990">
    <property type="entry name" value="TPR-like_helical_dom_sf"/>
</dbReference>
<dbReference type="Gene3D" id="1.25.40.10">
    <property type="entry name" value="Tetratricopeptide repeat domain"/>
    <property type="match status" value="5"/>
</dbReference>
<feature type="repeat" description="PPR" evidence="2">
    <location>
        <begin position="317"/>
        <end position="351"/>
    </location>
</feature>
<feature type="repeat" description="PPR" evidence="2">
    <location>
        <begin position="98"/>
        <end position="132"/>
    </location>
</feature>
<feature type="repeat" description="PPR" evidence="2">
    <location>
        <begin position="434"/>
        <end position="468"/>
    </location>
</feature>
<dbReference type="InterPro" id="IPR002885">
    <property type="entry name" value="PPR_rpt"/>
</dbReference>
<keyword evidence="1" id="KW-0677">Repeat</keyword>
<sequence length="738" mass="81893">MRSDELRLQSLANEAQLDEALTLLFRFATSPSDACYLSLLKACSRIKSLKHAKQLHQHIGDHRSHLSGLLGDYLVVTFANCGAAEDAFAVASALPFRTVYSWSAMVAAFADSEKAQEALGFLSQMRNEGIEPNHYTYVALVKACGSLSDLDMGKKLHADTCRNGYVLDHFVGNTLVSMYAKCGAVLEAENVFEALAQKDVVSWNAMLSAYVEQGEGDKALRLYQQMHADGIEPDELTFGVALQACTNLTEEEENMGVKEEEIKAICLEIGQALHADVRKRDFLWADIVIGNTLVSLYCKCGHISQAESMFVELPKRDVISWNAMLSAYVEHGQADIALRFYNKMQQEGVSPDQLTFVFALQACGIFAEGKAATIPKGLRKNRVPLTIGQAIHTDACRRGFASDVIIGNALLTMYGKCGTFKETEDLFSLLSERDTVSWNALLSVYVEQGWGERALRLYRHMQGQQVILDDLTLVYLLQACTETGNLALSMQLHFDIVALGYDKLPTVVTTLLHSYGNCASIPNGKAILDNLQEPDVVSWNALADGYAGKGNWLPSLHIHEEARLSGIQPAAVSFTSALLACCHCGRVQEGVEYYKSMGIDFEISPNVKHFGIIVDLMGRAGALKQVEEILSRMPMQADLTIWLSLLGACRTHSNVDLARRAFTQAVSLQPKHPTAYVLMANIYDDAGLEDQAIDVQMFRYRQGAWKRSCENWNENQQDFDLRYEKLPKGPLLYHILHQ</sequence>
<dbReference type="SUPFAM" id="SSF48452">
    <property type="entry name" value="TPR-like"/>
    <property type="match status" value="2"/>
</dbReference>
<proteinExistence type="predicted"/>
<feature type="repeat" description="PPR" evidence="2">
    <location>
        <begin position="286"/>
        <end position="316"/>
    </location>
</feature>
<evidence type="ECO:0008006" key="5">
    <source>
        <dbReference type="Google" id="ProtNLM"/>
    </source>
</evidence>
<feature type="repeat" description="PPR" evidence="2">
    <location>
        <begin position="199"/>
        <end position="233"/>
    </location>
</feature>
<feature type="repeat" description="PPR" evidence="2">
    <location>
        <begin position="535"/>
        <end position="569"/>
    </location>
</feature>
<dbReference type="Pfam" id="PF01535">
    <property type="entry name" value="PPR"/>
    <property type="match status" value="3"/>
</dbReference>
<dbReference type="FunFam" id="1.25.40.10:FF:000242">
    <property type="entry name" value="Pentatricopeptide repeat-containing protein"/>
    <property type="match status" value="1"/>
</dbReference>
<dbReference type="FunFam" id="1.25.40.10:FF:000073">
    <property type="entry name" value="Pentatricopeptide repeat-containing protein chloroplastic"/>
    <property type="match status" value="2"/>
</dbReference>
<evidence type="ECO:0000256" key="1">
    <source>
        <dbReference type="ARBA" id="ARBA00022737"/>
    </source>
</evidence>
<keyword evidence="4" id="KW-1185">Reference proteome</keyword>
<evidence type="ECO:0000256" key="2">
    <source>
        <dbReference type="PROSITE-ProRule" id="PRU00708"/>
    </source>
</evidence>
<dbReference type="GO" id="GO:0009451">
    <property type="term" value="P:RNA modification"/>
    <property type="evidence" value="ECO:0007669"/>
    <property type="project" value="InterPro"/>
</dbReference>
<dbReference type="OrthoDB" id="185373at2759"/>
<dbReference type="Pfam" id="PF13041">
    <property type="entry name" value="PPR_2"/>
    <property type="match status" value="3"/>
</dbReference>
<protein>
    <recommendedName>
        <fullName evidence="5">Pentatricopeptide repeat-containing protein</fullName>
    </recommendedName>
</protein>
<dbReference type="PANTHER" id="PTHR47926">
    <property type="entry name" value="PENTATRICOPEPTIDE REPEAT-CONTAINING PROTEIN"/>
    <property type="match status" value="1"/>
</dbReference>
<accession>A0A9D4ZT07</accession>
<organism evidence="3 4">
    <name type="scientific">Adiantum capillus-veneris</name>
    <name type="common">Maidenhair fern</name>
    <dbReference type="NCBI Taxonomy" id="13818"/>
    <lineage>
        <taxon>Eukaryota</taxon>
        <taxon>Viridiplantae</taxon>
        <taxon>Streptophyta</taxon>
        <taxon>Embryophyta</taxon>
        <taxon>Tracheophyta</taxon>
        <taxon>Polypodiopsida</taxon>
        <taxon>Polypodiidae</taxon>
        <taxon>Polypodiales</taxon>
        <taxon>Pteridineae</taxon>
        <taxon>Pteridaceae</taxon>
        <taxon>Vittarioideae</taxon>
        <taxon>Adiantum</taxon>
    </lineage>
</organism>
<reference evidence="3" key="1">
    <citation type="submission" date="2021-01" db="EMBL/GenBank/DDBJ databases">
        <title>Adiantum capillus-veneris genome.</title>
        <authorList>
            <person name="Fang Y."/>
            <person name="Liao Q."/>
        </authorList>
    </citation>
    <scope>NUCLEOTIDE SEQUENCE</scope>
    <source>
        <strain evidence="3">H3</strain>
        <tissue evidence="3">Leaf</tissue>
    </source>
</reference>
<dbReference type="FunFam" id="1.25.40.10:FF:000344">
    <property type="entry name" value="Pentatricopeptide repeat-containing protein"/>
    <property type="match status" value="1"/>
</dbReference>
<gene>
    <name evidence="3" type="ORF">GOP47_0001230</name>
</gene>
<dbReference type="PROSITE" id="PS51375">
    <property type="entry name" value="PPR"/>
    <property type="match status" value="6"/>
</dbReference>
<dbReference type="Proteomes" id="UP000886520">
    <property type="component" value="Chromosome 1"/>
</dbReference>
<dbReference type="EMBL" id="JABFUD020000001">
    <property type="protein sequence ID" value="KAI5085061.1"/>
    <property type="molecule type" value="Genomic_DNA"/>
</dbReference>
<evidence type="ECO:0000313" key="3">
    <source>
        <dbReference type="EMBL" id="KAI5085061.1"/>
    </source>
</evidence>
<evidence type="ECO:0000313" key="4">
    <source>
        <dbReference type="Proteomes" id="UP000886520"/>
    </source>
</evidence>